<comment type="caution">
    <text evidence="1">The sequence shown here is derived from an EMBL/GenBank/DDBJ whole genome shotgun (WGS) entry which is preliminary data.</text>
</comment>
<dbReference type="Gene3D" id="3.40.50.450">
    <property type="match status" value="1"/>
</dbReference>
<dbReference type="RefSeq" id="WP_108530684.1">
    <property type="nucleotide sequence ID" value="NZ_PYHP01000018.1"/>
</dbReference>
<dbReference type="EMBL" id="PYHP01000018">
    <property type="protein sequence ID" value="PUA40088.1"/>
    <property type="molecule type" value="Genomic_DNA"/>
</dbReference>
<evidence type="ECO:0000313" key="2">
    <source>
        <dbReference type="Proteomes" id="UP000244184"/>
    </source>
</evidence>
<reference evidence="1 2" key="1">
    <citation type="submission" date="2018-03" db="EMBL/GenBank/DDBJ databases">
        <title>Genome sequence of Paenibacillus elgii strain AC13 an antimicrobial compound producing bacteria.</title>
        <authorList>
            <person name="Kurokawa A.S."/>
            <person name="Araujo J.F."/>
            <person name="Costa R.A."/>
            <person name="Ortega D.B."/>
            <person name="Pires A.S."/>
            <person name="Pappas G.J.Jr."/>
            <person name="Franco O.L."/>
            <person name="Barreto C."/>
            <person name="Magalhaes B.S."/>
            <person name="Kruger R.H."/>
        </authorList>
    </citation>
    <scope>NUCLEOTIDE SEQUENCE [LARGE SCALE GENOMIC DNA]</scope>
    <source>
        <strain evidence="1 2">AC13</strain>
    </source>
</reference>
<dbReference type="SUPFAM" id="SSF52309">
    <property type="entry name" value="N-(deoxy)ribosyltransferase-like"/>
    <property type="match status" value="1"/>
</dbReference>
<sequence>MDDKKVFIITPIGSNDSSIRRATDGLIDAVLIPVLTEHGFKVDNVLVSHRMSDVGSINKQIISNILDSDLAIANLTGLNANVMYELAIRHAARKPVIVICEDNTRLPFDIVDERTIFYTNDMLGAVQLKKDIEKMLPVCLNEENPDNPIYRVVESNIIKNVPGIDDVQKYILERLDTIEYSISRKIPKAPLFNDGQTTFSITGKLVNGYEPNDDDIFKMFAPKKAGLPKLTSVTSVIDENDKVYLSLTFSSFNIQSFSARRSYFVTRFVDKIKIITIEEIGNPEGFIVLTANI</sequence>
<dbReference type="Proteomes" id="UP000244184">
    <property type="component" value="Unassembled WGS sequence"/>
</dbReference>
<evidence type="ECO:0008006" key="3">
    <source>
        <dbReference type="Google" id="ProtNLM"/>
    </source>
</evidence>
<protein>
    <recommendedName>
        <fullName evidence="3">Nucleoside 2-deoxyribosyltransferase</fullName>
    </recommendedName>
</protein>
<proteinExistence type="predicted"/>
<organism evidence="1 2">
    <name type="scientific">Paenibacillus elgii</name>
    <dbReference type="NCBI Taxonomy" id="189691"/>
    <lineage>
        <taxon>Bacteria</taxon>
        <taxon>Bacillati</taxon>
        <taxon>Bacillota</taxon>
        <taxon>Bacilli</taxon>
        <taxon>Bacillales</taxon>
        <taxon>Paenibacillaceae</taxon>
        <taxon>Paenibacillus</taxon>
    </lineage>
</organism>
<gene>
    <name evidence="1" type="ORF">C8Z91_06215</name>
</gene>
<dbReference type="AlphaFoldDB" id="A0A2T6G7F4"/>
<name>A0A2T6G7F4_9BACL</name>
<accession>A0A2T6G7F4</accession>
<evidence type="ECO:0000313" key="1">
    <source>
        <dbReference type="EMBL" id="PUA40088.1"/>
    </source>
</evidence>